<evidence type="ECO:0000256" key="6">
    <source>
        <dbReference type="PIRSR" id="PIRSR006806-1"/>
    </source>
</evidence>
<evidence type="ECO:0000256" key="5">
    <source>
        <dbReference type="ARBA" id="ARBA00038966"/>
    </source>
</evidence>
<evidence type="ECO:0000256" key="2">
    <source>
        <dbReference type="ARBA" id="ARBA00022741"/>
    </source>
</evidence>
<evidence type="ECO:0000256" key="7">
    <source>
        <dbReference type="RuleBase" id="RU361279"/>
    </source>
</evidence>
<comment type="similarity">
    <text evidence="1 7">Belongs to the 5-formyltetrahydrofolate cyclo-ligase family.</text>
</comment>
<gene>
    <name evidence="9" type="primary">LOC110987333</name>
</gene>
<dbReference type="OrthoDB" id="2015992at2759"/>
<organism evidence="8 9">
    <name type="scientific">Acanthaster planci</name>
    <name type="common">Crown-of-thorns starfish</name>
    <dbReference type="NCBI Taxonomy" id="133434"/>
    <lineage>
        <taxon>Eukaryota</taxon>
        <taxon>Metazoa</taxon>
        <taxon>Echinodermata</taxon>
        <taxon>Eleutherozoa</taxon>
        <taxon>Asterozoa</taxon>
        <taxon>Asteroidea</taxon>
        <taxon>Valvatacea</taxon>
        <taxon>Valvatida</taxon>
        <taxon>Acanthasteridae</taxon>
        <taxon>Acanthaster</taxon>
    </lineage>
</organism>
<evidence type="ECO:0000256" key="3">
    <source>
        <dbReference type="ARBA" id="ARBA00022840"/>
    </source>
</evidence>
<feature type="binding site" evidence="6">
    <location>
        <position position="55"/>
    </location>
    <ligand>
        <name>substrate</name>
    </ligand>
</feature>
<evidence type="ECO:0000256" key="1">
    <source>
        <dbReference type="ARBA" id="ARBA00010638"/>
    </source>
</evidence>
<feature type="binding site" evidence="6">
    <location>
        <position position="60"/>
    </location>
    <ligand>
        <name>substrate</name>
    </ligand>
</feature>
<feature type="binding site" evidence="6">
    <location>
        <begin position="9"/>
        <end position="13"/>
    </location>
    <ligand>
        <name>ATP</name>
        <dbReference type="ChEBI" id="CHEBI:30616"/>
    </ligand>
</feature>
<dbReference type="Gene3D" id="3.40.50.10420">
    <property type="entry name" value="NagB/RpiA/CoA transferase-like"/>
    <property type="match status" value="1"/>
</dbReference>
<dbReference type="RefSeq" id="XP_022105686.1">
    <property type="nucleotide sequence ID" value="XM_022249994.1"/>
</dbReference>
<protein>
    <recommendedName>
        <fullName evidence="5 7">5-formyltetrahydrofolate cyclo-ligase</fullName>
        <ecNumber evidence="5 7">6.3.3.2</ecNumber>
    </recommendedName>
</protein>
<dbReference type="GO" id="GO:0009396">
    <property type="term" value="P:folic acid-containing compound biosynthetic process"/>
    <property type="evidence" value="ECO:0007669"/>
    <property type="project" value="TreeGrafter"/>
</dbReference>
<dbReference type="GO" id="GO:0005739">
    <property type="term" value="C:mitochondrion"/>
    <property type="evidence" value="ECO:0007669"/>
    <property type="project" value="TreeGrafter"/>
</dbReference>
<comment type="cofactor">
    <cofactor evidence="7">
        <name>Mg(2+)</name>
        <dbReference type="ChEBI" id="CHEBI:18420"/>
    </cofactor>
</comment>
<dbReference type="GO" id="GO:0035999">
    <property type="term" value="P:tetrahydrofolate interconversion"/>
    <property type="evidence" value="ECO:0007669"/>
    <property type="project" value="TreeGrafter"/>
</dbReference>
<dbReference type="GO" id="GO:0005524">
    <property type="term" value="F:ATP binding"/>
    <property type="evidence" value="ECO:0007669"/>
    <property type="project" value="UniProtKB-KW"/>
</dbReference>
<dbReference type="KEGG" id="aplc:110987333"/>
<reference evidence="9" key="1">
    <citation type="submission" date="2025-08" db="UniProtKB">
        <authorList>
            <consortium name="RefSeq"/>
        </authorList>
    </citation>
    <scope>IDENTIFICATION</scope>
</reference>
<dbReference type="GO" id="GO:0030272">
    <property type="term" value="F:5-formyltetrahydrofolate cyclo-ligase activity"/>
    <property type="evidence" value="ECO:0007669"/>
    <property type="project" value="UniProtKB-EC"/>
</dbReference>
<dbReference type="NCBIfam" id="TIGR02727">
    <property type="entry name" value="MTHFS_bact"/>
    <property type="match status" value="1"/>
</dbReference>
<comment type="catalytic activity">
    <reaction evidence="4 7">
        <text>(6S)-5-formyl-5,6,7,8-tetrahydrofolate + ATP = (6R)-5,10-methenyltetrahydrofolate + ADP + phosphate</text>
        <dbReference type="Rhea" id="RHEA:10488"/>
        <dbReference type="ChEBI" id="CHEBI:30616"/>
        <dbReference type="ChEBI" id="CHEBI:43474"/>
        <dbReference type="ChEBI" id="CHEBI:57455"/>
        <dbReference type="ChEBI" id="CHEBI:57457"/>
        <dbReference type="ChEBI" id="CHEBI:456216"/>
        <dbReference type="EC" id="6.3.3.2"/>
    </reaction>
</comment>
<keyword evidence="8" id="KW-1185">Reference proteome</keyword>
<dbReference type="CTD" id="10588"/>
<proteinExistence type="inferred from homology"/>
<dbReference type="InterPro" id="IPR002698">
    <property type="entry name" value="FTHF_cligase"/>
</dbReference>
<dbReference type="PANTHER" id="PTHR23407">
    <property type="entry name" value="ATPASE INHIBITOR/5-FORMYLTETRAHYDROFOLATE CYCLO-LIGASE"/>
    <property type="match status" value="1"/>
</dbReference>
<sequence>MAAAMREAKSLLRREMKQRLAALSSEEKAQQSEIILKKLVSHPVYRSSQRISVYLSTADEVSTEGILNHMFANKKKCFVPQYIGPRMDMLRLLSMEDYSNLPLTKWNIKQPAEGDQREEALATGGLDLIIVPGLAFNLGGDRLGKGKGYYDKYQKRCAEHPSGKPKTIALAFKEQMCATVPVSEDDVTIDHVIHGDTQ</sequence>
<dbReference type="OMA" id="STIYPCQ"/>
<keyword evidence="7" id="KW-0460">Magnesium</keyword>
<evidence type="ECO:0000313" key="9">
    <source>
        <dbReference type="RefSeq" id="XP_022105686.1"/>
    </source>
</evidence>
<evidence type="ECO:0000256" key="4">
    <source>
        <dbReference type="ARBA" id="ARBA00036539"/>
    </source>
</evidence>
<dbReference type="PANTHER" id="PTHR23407:SF1">
    <property type="entry name" value="5-FORMYLTETRAHYDROFOLATE CYCLO-LIGASE"/>
    <property type="match status" value="1"/>
</dbReference>
<dbReference type="Proteomes" id="UP000694845">
    <property type="component" value="Unplaced"/>
</dbReference>
<keyword evidence="2 6" id="KW-0547">Nucleotide-binding</keyword>
<accession>A0A8B7ZQH8</accession>
<dbReference type="InterPro" id="IPR024185">
    <property type="entry name" value="FTHF_cligase-like_sf"/>
</dbReference>
<dbReference type="GeneID" id="110987333"/>
<dbReference type="InterPro" id="IPR037171">
    <property type="entry name" value="NagB/RpiA_transferase-like"/>
</dbReference>
<dbReference type="PIRSF" id="PIRSF006806">
    <property type="entry name" value="FTHF_cligase"/>
    <property type="match status" value="1"/>
</dbReference>
<dbReference type="AlphaFoldDB" id="A0A8B7ZQH8"/>
<dbReference type="FunFam" id="3.40.50.10420:FF:000007">
    <property type="entry name" value="5-formyltetrahydrofolate cyclo-ligase"/>
    <property type="match status" value="1"/>
</dbReference>
<keyword evidence="3 6" id="KW-0067">ATP-binding</keyword>
<name>A0A8B7ZQH8_ACAPL</name>
<dbReference type="Pfam" id="PF01812">
    <property type="entry name" value="5-FTHF_cyc-lig"/>
    <property type="match status" value="1"/>
</dbReference>
<dbReference type="GO" id="GO:0046872">
    <property type="term" value="F:metal ion binding"/>
    <property type="evidence" value="ECO:0007669"/>
    <property type="project" value="UniProtKB-KW"/>
</dbReference>
<evidence type="ECO:0000313" key="8">
    <source>
        <dbReference type="Proteomes" id="UP000694845"/>
    </source>
</evidence>
<dbReference type="SUPFAM" id="SSF100950">
    <property type="entry name" value="NagB/RpiA/CoA transferase-like"/>
    <property type="match status" value="1"/>
</dbReference>
<dbReference type="EC" id="6.3.3.2" evidence="5 7"/>
<keyword evidence="7" id="KW-0479">Metal-binding</keyword>
<feature type="binding site" evidence="6">
    <location>
        <begin position="142"/>
        <end position="150"/>
    </location>
    <ligand>
        <name>ATP</name>
        <dbReference type="ChEBI" id="CHEBI:30616"/>
    </ligand>
</feature>